<feature type="domain" description="Cytochrome b5 heme-binding" evidence="6">
    <location>
        <begin position="359"/>
        <end position="436"/>
    </location>
</feature>
<dbReference type="SUPFAM" id="SSF55856">
    <property type="entry name" value="Cytochrome b5-like heme/steroid binding domain"/>
    <property type="match status" value="1"/>
</dbReference>
<dbReference type="PROSITE" id="PS50255">
    <property type="entry name" value="CYTOCHROME_B5_2"/>
    <property type="match status" value="1"/>
</dbReference>
<evidence type="ECO:0000256" key="2">
    <source>
        <dbReference type="ARBA" id="ARBA00022723"/>
    </source>
</evidence>
<dbReference type="InterPro" id="IPR050668">
    <property type="entry name" value="Cytochrome_b5"/>
</dbReference>
<dbReference type="GO" id="GO:0046872">
    <property type="term" value="F:metal ion binding"/>
    <property type="evidence" value="ECO:0007669"/>
    <property type="project" value="UniProtKB-KW"/>
</dbReference>
<dbReference type="PANTHER" id="PTHR19359:SF95">
    <property type="entry name" value="CYTOCHROME B5 TYPE B"/>
    <property type="match status" value="1"/>
</dbReference>
<comment type="similarity">
    <text evidence="4">Belongs to the cytochrome b5 family.</text>
</comment>
<dbReference type="PANTHER" id="PTHR19359">
    <property type="entry name" value="CYTOCHROME B5"/>
    <property type="match status" value="1"/>
</dbReference>
<dbReference type="AlphaFoldDB" id="A0AAV1ICJ5"/>
<keyword evidence="3" id="KW-0408">Iron</keyword>
<dbReference type="InterPro" id="IPR001199">
    <property type="entry name" value="Cyt_B5-like_heme/steroid-bd"/>
</dbReference>
<dbReference type="InterPro" id="IPR036400">
    <property type="entry name" value="Cyt_B5-like_heme/steroid_sf"/>
</dbReference>
<comment type="caution">
    <text evidence="7">The sequence shown here is derived from an EMBL/GenBank/DDBJ whole genome shotgun (WGS) entry which is preliminary data.</text>
</comment>
<evidence type="ECO:0000313" key="7">
    <source>
        <dbReference type="EMBL" id="CAK0783694.1"/>
    </source>
</evidence>
<evidence type="ECO:0000256" key="4">
    <source>
        <dbReference type="ARBA" id="ARBA00038168"/>
    </source>
</evidence>
<protein>
    <recommendedName>
        <fullName evidence="6">Cytochrome b5 heme-binding domain-containing protein</fullName>
    </recommendedName>
</protein>
<evidence type="ECO:0000256" key="1">
    <source>
        <dbReference type="ARBA" id="ARBA00022617"/>
    </source>
</evidence>
<dbReference type="EMBL" id="CAUYUE010000009">
    <property type="protein sequence ID" value="CAK0783694.1"/>
    <property type="molecule type" value="Genomic_DNA"/>
</dbReference>
<dbReference type="GO" id="GO:0016020">
    <property type="term" value="C:membrane"/>
    <property type="evidence" value="ECO:0007669"/>
    <property type="project" value="TreeGrafter"/>
</dbReference>
<dbReference type="Pfam" id="PF00173">
    <property type="entry name" value="Cyt-b5"/>
    <property type="match status" value="1"/>
</dbReference>
<gene>
    <name evidence="7" type="ORF">CVIRNUC_006893</name>
</gene>
<reference evidence="7 8" key="1">
    <citation type="submission" date="2023-10" db="EMBL/GenBank/DDBJ databases">
        <authorList>
            <person name="Maclean D."/>
            <person name="Macfadyen A."/>
        </authorList>
    </citation>
    <scope>NUCLEOTIDE SEQUENCE [LARGE SCALE GENOMIC DNA]</scope>
</reference>
<organism evidence="7 8">
    <name type="scientific">Coccomyxa viridis</name>
    <dbReference type="NCBI Taxonomy" id="1274662"/>
    <lineage>
        <taxon>Eukaryota</taxon>
        <taxon>Viridiplantae</taxon>
        <taxon>Chlorophyta</taxon>
        <taxon>core chlorophytes</taxon>
        <taxon>Trebouxiophyceae</taxon>
        <taxon>Trebouxiophyceae incertae sedis</taxon>
        <taxon>Coccomyxaceae</taxon>
        <taxon>Coccomyxa</taxon>
    </lineage>
</organism>
<keyword evidence="2" id="KW-0479">Metal-binding</keyword>
<dbReference type="SMART" id="SM01117">
    <property type="entry name" value="Cyt-b5"/>
    <property type="match status" value="1"/>
</dbReference>
<dbReference type="GO" id="GO:0020037">
    <property type="term" value="F:heme binding"/>
    <property type="evidence" value="ECO:0007669"/>
    <property type="project" value="TreeGrafter"/>
</dbReference>
<keyword evidence="8" id="KW-1185">Reference proteome</keyword>
<accession>A0AAV1ICJ5</accession>
<evidence type="ECO:0000256" key="3">
    <source>
        <dbReference type="ARBA" id="ARBA00023004"/>
    </source>
</evidence>
<proteinExistence type="inferred from homology"/>
<evidence type="ECO:0000259" key="6">
    <source>
        <dbReference type="PROSITE" id="PS50255"/>
    </source>
</evidence>
<keyword evidence="1" id="KW-0349">Heme</keyword>
<sequence>MPSMKGLGPISYQGNAVPRPKKAGEHQVISLIVRSKAADGNVDQGIGLVHPDSCSPWAEGSPSPALLHIAPARGTDCILTIRLDEGVERGCILLDHVQQHNLHLAALEKYDFSLFQPHDEESFEANSLEGEVRLLRAKEAGISGRVEIDAARLRQALAKQLFHRIVAVNELVLVHLDGLALVVRMTEVHNLDELARQEAVSYHCYRAMVTPDTVIDLTEEGQNHDRSGSATSHASRVGSKSVKLINNPQRVKADSRATMLDVVTCDGEVFPVKRKLLRPCISLTQAVRDTQQASVHLASVNTLVFDRVLICLEAEAAGRAVPDFAVHLLGDLLHAAEDLGCRSLQDYCRAKLGKLDLAIHPRSFQEVKARNAAGQCWLTLDGMVLDVTRWLDEHPGGSTIIPAQALNLDCSRFFEVYHSSRESFLYLQEFYIGELTAADAAAVPQPEEPSPEFLAQLRAYTTFRVRVNEADEQKVYKSF</sequence>
<dbReference type="Gene3D" id="3.10.120.10">
    <property type="entry name" value="Cytochrome b5-like heme/steroid binding domain"/>
    <property type="match status" value="1"/>
</dbReference>
<dbReference type="Proteomes" id="UP001314263">
    <property type="component" value="Unassembled WGS sequence"/>
</dbReference>
<evidence type="ECO:0000313" key="8">
    <source>
        <dbReference type="Proteomes" id="UP001314263"/>
    </source>
</evidence>
<name>A0AAV1ICJ5_9CHLO</name>
<feature type="region of interest" description="Disordered" evidence="5">
    <location>
        <begin position="220"/>
        <end position="239"/>
    </location>
</feature>
<evidence type="ECO:0000256" key="5">
    <source>
        <dbReference type="SAM" id="MobiDB-lite"/>
    </source>
</evidence>